<protein>
    <submittedName>
        <fullName evidence="2">Alpha/beta superfamily hydrolase</fullName>
    </submittedName>
</protein>
<dbReference type="Gene3D" id="3.40.50.1820">
    <property type="entry name" value="alpha/beta hydrolase"/>
    <property type="match status" value="1"/>
</dbReference>
<dbReference type="EMBL" id="BFBY01000014">
    <property type="protein sequence ID" value="GBG05454.1"/>
    <property type="molecule type" value="Genomic_DNA"/>
</dbReference>
<reference evidence="3" key="1">
    <citation type="submission" date="2018-03" db="EMBL/GenBank/DDBJ databases">
        <title>New taxa in the Lactobacillus gasseri group.</title>
        <authorList>
            <person name="Tanizawa Y."/>
            <person name="Tohno M."/>
            <person name="Endo A."/>
            <person name="Arita M."/>
        </authorList>
    </citation>
    <scope>NUCLEOTIDE SEQUENCE [LARGE SCALE GENOMIC DNA]</scope>
    <source>
        <strain evidence="3">DSM 24759</strain>
    </source>
</reference>
<keyword evidence="3" id="KW-1185">Reference proteome</keyword>
<dbReference type="GO" id="GO:0016787">
    <property type="term" value="F:hydrolase activity"/>
    <property type="evidence" value="ECO:0007669"/>
    <property type="project" value="UniProtKB-KW"/>
</dbReference>
<evidence type="ECO:0000313" key="3">
    <source>
        <dbReference type="Proteomes" id="UP000257317"/>
    </source>
</evidence>
<sequence>MFYEYAPDMKLHYETKGGGKPVLLIHGLGCDINLMTSAFEPIFKKEDQAYKRIYIDLPGMGESSHTLAYASSDKILAILEGFVDKFIGQNNFLLIGQSYGGYLAQGLLAHYKFQIDGINLLCPMIVPDNKQRKVPKKYLSFANEDYLSNLDPQKADQISNNLLVANRKTAERWEKEVISGIKKSNKEFLKALKKNYSFIVDVDEVIKNLDYDKPSLIMTGRQDTIVGYKDQWHLLNILPRASFAVLDATDHNLQIEAPNIFNALVQNWLERLVKFV</sequence>
<evidence type="ECO:0000259" key="1">
    <source>
        <dbReference type="Pfam" id="PF00561"/>
    </source>
</evidence>
<dbReference type="Proteomes" id="UP000257317">
    <property type="component" value="Unassembled WGS sequence"/>
</dbReference>
<name>A0A2Z6T7I8_9LACO</name>
<accession>A0A2Z6T7I8</accession>
<dbReference type="OrthoDB" id="9805423at2"/>
<dbReference type="PRINTS" id="PR00111">
    <property type="entry name" value="ABHYDROLASE"/>
</dbReference>
<proteinExistence type="predicted"/>
<dbReference type="RefSeq" id="WP_117118782.1">
    <property type="nucleotide sequence ID" value="NZ_BFBY01000014.1"/>
</dbReference>
<dbReference type="Pfam" id="PF00561">
    <property type="entry name" value="Abhydrolase_1"/>
    <property type="match status" value="1"/>
</dbReference>
<dbReference type="InterPro" id="IPR050266">
    <property type="entry name" value="AB_hydrolase_sf"/>
</dbReference>
<gene>
    <name evidence="2" type="ORF">LrDSM24759_13680</name>
</gene>
<dbReference type="InterPro" id="IPR000073">
    <property type="entry name" value="AB_hydrolase_1"/>
</dbReference>
<organism evidence="2 3">
    <name type="scientific">Lactobacillus rodentium</name>
    <dbReference type="NCBI Taxonomy" id="947835"/>
    <lineage>
        <taxon>Bacteria</taxon>
        <taxon>Bacillati</taxon>
        <taxon>Bacillota</taxon>
        <taxon>Bacilli</taxon>
        <taxon>Lactobacillales</taxon>
        <taxon>Lactobacillaceae</taxon>
        <taxon>Lactobacillus</taxon>
    </lineage>
</organism>
<dbReference type="PANTHER" id="PTHR43798">
    <property type="entry name" value="MONOACYLGLYCEROL LIPASE"/>
    <property type="match status" value="1"/>
</dbReference>
<dbReference type="PANTHER" id="PTHR43798:SF6">
    <property type="entry name" value="HYDROLASE, PUTATIVE (AFU_ORTHOLOGUE AFUA_4G13070)-RELATED"/>
    <property type="match status" value="1"/>
</dbReference>
<feature type="domain" description="AB hydrolase-1" evidence="1">
    <location>
        <begin position="20"/>
        <end position="258"/>
    </location>
</feature>
<keyword evidence="2" id="KW-0378">Hydrolase</keyword>
<dbReference type="InterPro" id="IPR029058">
    <property type="entry name" value="AB_hydrolase_fold"/>
</dbReference>
<comment type="caution">
    <text evidence="2">The sequence shown here is derived from an EMBL/GenBank/DDBJ whole genome shotgun (WGS) entry which is preliminary data.</text>
</comment>
<evidence type="ECO:0000313" key="2">
    <source>
        <dbReference type="EMBL" id="GBG05454.1"/>
    </source>
</evidence>
<dbReference type="SUPFAM" id="SSF53474">
    <property type="entry name" value="alpha/beta-Hydrolases"/>
    <property type="match status" value="1"/>
</dbReference>
<dbReference type="AlphaFoldDB" id="A0A2Z6T7I8"/>